<dbReference type="InterPro" id="IPR012938">
    <property type="entry name" value="Glc/Sorbosone_DH"/>
</dbReference>
<dbReference type="InterPro" id="IPR011042">
    <property type="entry name" value="6-blade_b-propeller_TolB-like"/>
</dbReference>
<gene>
    <name evidence="2" type="ORF">METZ01_LOCUS74948</name>
</gene>
<dbReference type="SUPFAM" id="SSF50952">
    <property type="entry name" value="Soluble quinoprotein glucose dehydrogenase"/>
    <property type="match status" value="1"/>
</dbReference>
<reference evidence="2" key="1">
    <citation type="submission" date="2018-05" db="EMBL/GenBank/DDBJ databases">
        <authorList>
            <person name="Lanie J.A."/>
            <person name="Ng W.-L."/>
            <person name="Kazmierczak K.M."/>
            <person name="Andrzejewski T.M."/>
            <person name="Davidsen T.M."/>
            <person name="Wayne K.J."/>
            <person name="Tettelin H."/>
            <person name="Glass J.I."/>
            <person name="Rusch D."/>
            <person name="Podicherti R."/>
            <person name="Tsui H.-C.T."/>
            <person name="Winkler M.E."/>
        </authorList>
    </citation>
    <scope>NUCLEOTIDE SEQUENCE</scope>
</reference>
<protein>
    <recommendedName>
        <fullName evidence="1">Glucose/Sorbosone dehydrogenase domain-containing protein</fullName>
    </recommendedName>
</protein>
<dbReference type="InterPro" id="IPR011041">
    <property type="entry name" value="Quinoprot_gluc/sorb_DH_b-prop"/>
</dbReference>
<dbReference type="PANTHER" id="PTHR19328">
    <property type="entry name" value="HEDGEHOG-INTERACTING PROTEIN"/>
    <property type="match status" value="1"/>
</dbReference>
<dbReference type="AlphaFoldDB" id="A0A381U1Z1"/>
<dbReference type="Gene3D" id="2.120.10.30">
    <property type="entry name" value="TolB, C-terminal domain"/>
    <property type="match status" value="1"/>
</dbReference>
<name>A0A381U1Z1_9ZZZZ</name>
<dbReference type="EMBL" id="UINC01005560">
    <property type="protein sequence ID" value="SVA22094.1"/>
    <property type="molecule type" value="Genomic_DNA"/>
</dbReference>
<evidence type="ECO:0000313" key="2">
    <source>
        <dbReference type="EMBL" id="SVA22094.1"/>
    </source>
</evidence>
<sequence length="413" mass="44651">MQPLVRVVATALFVALSSHLLAAQQRAPEPFAADGIAAVSFPDPPVEYGTAEGQGIRVSVVTRGLTYPWSLAFLPDGSALVTERLGAVRVIREGALDSNPLSGVPEVFTGTALAGLMDVAVHPAFSENQWVYLTYSKPTANGSTVALARGRLDGDTLSDVRDIFVSDADGAAAGASRLLFAEDGTLYMSLGGAFGGRRPSAQDPASHVGKVLRLRDDGTVPDDNPFVGRTGYRPEVFSLGHRNPMGMAIHPDTGALWASEHAPMGGDEVNIILPGRNYGWPVVSYSREYTGQRIADRPWREGLEQPEIVWIPSIAPSGLLFYTGDRFPAWHGDLFVGSLMIGRVERTGHLERIKFNAQGLEQRREWLLADLRRRIRDVTQGPDGLIYVLTAGSFLGVDPMRGEAALLRIEPIE</sequence>
<evidence type="ECO:0000259" key="1">
    <source>
        <dbReference type="Pfam" id="PF07995"/>
    </source>
</evidence>
<proteinExistence type="predicted"/>
<accession>A0A381U1Z1</accession>
<dbReference type="Pfam" id="PF07995">
    <property type="entry name" value="GSDH"/>
    <property type="match status" value="1"/>
</dbReference>
<feature type="domain" description="Glucose/Sorbosone dehydrogenase" evidence="1">
    <location>
        <begin position="65"/>
        <end position="391"/>
    </location>
</feature>
<dbReference type="PANTHER" id="PTHR19328:SF75">
    <property type="entry name" value="ALDOSE SUGAR DEHYDROGENASE YLII"/>
    <property type="match status" value="1"/>
</dbReference>
<organism evidence="2">
    <name type="scientific">marine metagenome</name>
    <dbReference type="NCBI Taxonomy" id="408172"/>
    <lineage>
        <taxon>unclassified sequences</taxon>
        <taxon>metagenomes</taxon>
        <taxon>ecological metagenomes</taxon>
    </lineage>
</organism>